<protein>
    <recommendedName>
        <fullName evidence="7">Survival Motor Neuron Gemin2-binding domain-containing protein</fullName>
    </recommendedName>
</protein>
<evidence type="ECO:0000259" key="7">
    <source>
        <dbReference type="Pfam" id="PF20636"/>
    </source>
</evidence>
<dbReference type="Pfam" id="PF20635">
    <property type="entry name" value="SMN_YG-box"/>
    <property type="match status" value="1"/>
</dbReference>
<evidence type="ECO:0000256" key="4">
    <source>
        <dbReference type="ARBA" id="ARBA00023187"/>
    </source>
</evidence>
<proteinExistence type="inferred from homology"/>
<evidence type="ECO:0000313" key="9">
    <source>
        <dbReference type="Proteomes" id="UP000045706"/>
    </source>
</evidence>
<dbReference type="CDD" id="cd22851">
    <property type="entry name" value="SMN_N"/>
    <property type="match status" value="1"/>
</dbReference>
<dbReference type="InterPro" id="IPR049481">
    <property type="entry name" value="SMN_G2-BD"/>
</dbReference>
<organism evidence="8 9">
    <name type="scientific">Verticillium longisporum</name>
    <name type="common">Verticillium dahliae var. longisporum</name>
    <dbReference type="NCBI Taxonomy" id="100787"/>
    <lineage>
        <taxon>Eukaryota</taxon>
        <taxon>Fungi</taxon>
        <taxon>Dikarya</taxon>
        <taxon>Ascomycota</taxon>
        <taxon>Pezizomycotina</taxon>
        <taxon>Sordariomycetes</taxon>
        <taxon>Hypocreomycetidae</taxon>
        <taxon>Glomerellales</taxon>
        <taxon>Plectosphaerellaceae</taxon>
        <taxon>Verticillium</taxon>
    </lineage>
</organism>
<comment type="subcellular location">
    <subcellularLocation>
        <location evidence="1">Nucleus</location>
    </subcellularLocation>
</comment>
<evidence type="ECO:0000256" key="5">
    <source>
        <dbReference type="ARBA" id="ARBA00023242"/>
    </source>
</evidence>
<dbReference type="GO" id="GO:0008380">
    <property type="term" value="P:RNA splicing"/>
    <property type="evidence" value="ECO:0007669"/>
    <property type="project" value="UniProtKB-KW"/>
</dbReference>
<reference evidence="9" key="1">
    <citation type="submission" date="2015-05" db="EMBL/GenBank/DDBJ databases">
        <authorList>
            <person name="Fogelqvist Johan"/>
        </authorList>
    </citation>
    <scope>NUCLEOTIDE SEQUENCE [LARGE SCALE GENOMIC DNA]</scope>
</reference>
<accession>A0A0G4LAS8</accession>
<evidence type="ECO:0000256" key="6">
    <source>
        <dbReference type="SAM" id="MobiDB-lite"/>
    </source>
</evidence>
<keyword evidence="4" id="KW-0508">mRNA splicing</keyword>
<dbReference type="InterPro" id="IPR040424">
    <property type="entry name" value="Smn1"/>
</dbReference>
<dbReference type="Pfam" id="PF20636">
    <property type="entry name" value="SMN_G2-BD"/>
    <property type="match status" value="1"/>
</dbReference>
<dbReference type="CDD" id="cd22852">
    <property type="entry name" value="SMN_C"/>
    <property type="match status" value="1"/>
</dbReference>
<dbReference type="Proteomes" id="UP000045706">
    <property type="component" value="Unassembled WGS sequence"/>
</dbReference>
<dbReference type="EMBL" id="CVQI01009779">
    <property type="protein sequence ID" value="CRK19193.1"/>
    <property type="molecule type" value="Genomic_DNA"/>
</dbReference>
<feature type="domain" description="Survival Motor Neuron Gemin2-binding" evidence="7">
    <location>
        <begin position="11"/>
        <end position="32"/>
    </location>
</feature>
<dbReference type="GO" id="GO:0006397">
    <property type="term" value="P:mRNA processing"/>
    <property type="evidence" value="ECO:0007669"/>
    <property type="project" value="UniProtKB-KW"/>
</dbReference>
<dbReference type="GO" id="GO:0005634">
    <property type="term" value="C:nucleus"/>
    <property type="evidence" value="ECO:0007669"/>
    <property type="project" value="UniProtKB-SubCell"/>
</dbReference>
<keyword evidence="3" id="KW-0507">mRNA processing</keyword>
<gene>
    <name evidence="8" type="ORF">BN1723_011823</name>
</gene>
<dbReference type="AlphaFoldDB" id="A0A0G4LAS8"/>
<sequence>MTVSEDQLTHEEVWDDSALIDSWNEALDEYKARQNRALKYHSIHAKGGKLADLEPRASTTSNQKRGKAISQLRQICHPVAWKNPIKSVKSWPRGIRNPAGILMRPLRVTPGTAPPTPLVSESRDTPGDATAVAPPQVLLGTVQDEGLKKLLMSWYYAGYYTGLYEGQQQQRTQPSAP</sequence>
<evidence type="ECO:0000256" key="1">
    <source>
        <dbReference type="ARBA" id="ARBA00004123"/>
    </source>
</evidence>
<dbReference type="InterPro" id="IPR047313">
    <property type="entry name" value="SMN_C"/>
</dbReference>
<comment type="similarity">
    <text evidence="2">Belongs to the SMN family.</text>
</comment>
<evidence type="ECO:0000256" key="2">
    <source>
        <dbReference type="ARBA" id="ARBA00005371"/>
    </source>
</evidence>
<evidence type="ECO:0000313" key="8">
    <source>
        <dbReference type="EMBL" id="CRK19193.1"/>
    </source>
</evidence>
<dbReference type="PANTHER" id="PTHR39267:SF1">
    <property type="entry name" value="SURVIVAL MOTOR NEURON PROTEIN"/>
    <property type="match status" value="1"/>
</dbReference>
<evidence type="ECO:0000256" key="3">
    <source>
        <dbReference type="ARBA" id="ARBA00022664"/>
    </source>
</evidence>
<feature type="region of interest" description="Disordered" evidence="6">
    <location>
        <begin position="106"/>
        <end position="132"/>
    </location>
</feature>
<name>A0A0G4LAS8_VERLO</name>
<keyword evidence="5" id="KW-0539">Nucleus</keyword>
<dbReference type="PANTHER" id="PTHR39267">
    <property type="entry name" value="SURVIVAL MOTOR NEURON-LIKE PROTEIN 1"/>
    <property type="match status" value="1"/>
</dbReference>